<dbReference type="InterPro" id="IPR014710">
    <property type="entry name" value="RmlC-like_jellyroll"/>
</dbReference>
<feature type="active site" evidence="4">
    <location>
        <position position="190"/>
    </location>
</feature>
<organism evidence="6 7">
    <name type="scientific">Candidatus Thermofonsia Clade 3 bacterium</name>
    <dbReference type="NCBI Taxonomy" id="2364212"/>
    <lineage>
        <taxon>Bacteria</taxon>
        <taxon>Bacillati</taxon>
        <taxon>Chloroflexota</taxon>
        <taxon>Candidatus Thermofontia</taxon>
        <taxon>Candidatus Thermofonsia Clade 3</taxon>
    </lineage>
</organism>
<accession>A0A2M8QEU7</accession>
<dbReference type="Proteomes" id="UP000230790">
    <property type="component" value="Unassembled WGS sequence"/>
</dbReference>
<feature type="binding site" evidence="3">
    <location>
        <position position="112"/>
    </location>
    <ligand>
        <name>Zn(2+)</name>
        <dbReference type="ChEBI" id="CHEBI:29105"/>
    </ligand>
</feature>
<dbReference type="InterPro" id="IPR046457">
    <property type="entry name" value="PMI_typeI_cat"/>
</dbReference>
<dbReference type="SUPFAM" id="SSF51182">
    <property type="entry name" value="RmlC-like cupins"/>
    <property type="match status" value="1"/>
</dbReference>
<dbReference type="Gene3D" id="2.60.120.10">
    <property type="entry name" value="Jelly Rolls"/>
    <property type="match status" value="2"/>
</dbReference>
<proteinExistence type="predicted"/>
<dbReference type="GO" id="GO:0008270">
    <property type="term" value="F:zinc ion binding"/>
    <property type="evidence" value="ECO:0007669"/>
    <property type="project" value="InterPro"/>
</dbReference>
<evidence type="ECO:0000256" key="3">
    <source>
        <dbReference type="PIRSR" id="PIRSR036894-1"/>
    </source>
</evidence>
<evidence type="ECO:0000256" key="1">
    <source>
        <dbReference type="ARBA" id="ARBA00022723"/>
    </source>
</evidence>
<dbReference type="CDD" id="cd07010">
    <property type="entry name" value="cupin_PMI_type_I_N_bac"/>
    <property type="match status" value="1"/>
</dbReference>
<evidence type="ECO:0000256" key="4">
    <source>
        <dbReference type="PIRSR" id="PIRSR036894-2"/>
    </source>
</evidence>
<feature type="domain" description="Phosphomannose isomerase type I catalytic" evidence="5">
    <location>
        <begin position="23"/>
        <end position="101"/>
    </location>
</feature>
<evidence type="ECO:0000256" key="2">
    <source>
        <dbReference type="ARBA" id="ARBA00022833"/>
    </source>
</evidence>
<dbReference type="PANTHER" id="PTHR42742:SF3">
    <property type="entry name" value="FRUCTOKINASE"/>
    <property type="match status" value="1"/>
</dbReference>
<dbReference type="InterPro" id="IPR011051">
    <property type="entry name" value="RmlC_Cupin_sf"/>
</dbReference>
<dbReference type="GO" id="GO:0004476">
    <property type="term" value="F:mannose-6-phosphate isomerase activity"/>
    <property type="evidence" value="ECO:0007669"/>
    <property type="project" value="InterPro"/>
</dbReference>
<keyword evidence="2 3" id="KW-0862">Zinc</keyword>
<evidence type="ECO:0000313" key="6">
    <source>
        <dbReference type="EMBL" id="PJF48335.1"/>
    </source>
</evidence>
<keyword evidence="1 3" id="KW-0479">Metal-binding</keyword>
<protein>
    <submittedName>
        <fullName evidence="6">Mannose-6-phosphate isomerase</fullName>
    </submittedName>
</protein>
<dbReference type="AlphaFoldDB" id="A0A2M8QEU7"/>
<dbReference type="PANTHER" id="PTHR42742">
    <property type="entry name" value="TRANSCRIPTIONAL REPRESSOR MPRA"/>
    <property type="match status" value="1"/>
</dbReference>
<comment type="cofactor">
    <cofactor evidence="3">
        <name>Zn(2+)</name>
        <dbReference type="ChEBI" id="CHEBI:29105"/>
    </cofactor>
    <text evidence="3">Binds 1 zinc ion per subunit.</text>
</comment>
<gene>
    <name evidence="6" type="ORF">CUN48_03995</name>
</gene>
<keyword evidence="6" id="KW-0413">Isomerase</keyword>
<evidence type="ECO:0000259" key="5">
    <source>
        <dbReference type="Pfam" id="PF20511"/>
    </source>
</evidence>
<feature type="binding site" evidence="3">
    <location>
        <position position="170"/>
    </location>
    <ligand>
        <name>Zn(2+)</name>
        <dbReference type="ChEBI" id="CHEBI:29105"/>
    </ligand>
</feature>
<name>A0A2M8QEU7_9CHLR</name>
<dbReference type="Pfam" id="PF20511">
    <property type="entry name" value="PMI_typeI_cat"/>
    <property type="match status" value="1"/>
</dbReference>
<reference evidence="6 7" key="1">
    <citation type="submission" date="2017-11" db="EMBL/GenBank/DDBJ databases">
        <title>Evolution of Phototrophy in the Chloroflexi Phylum Driven by Horizontal Gene Transfer.</title>
        <authorList>
            <person name="Ward L.M."/>
            <person name="Hemp J."/>
            <person name="Shih P.M."/>
            <person name="Mcglynn S.E."/>
            <person name="Fischer W."/>
        </authorList>
    </citation>
    <scope>NUCLEOTIDE SEQUENCE [LARGE SCALE GENOMIC DNA]</scope>
    <source>
        <strain evidence="6">JP3_7</strain>
    </source>
</reference>
<dbReference type="InterPro" id="IPR014628">
    <property type="entry name" value="Man6P_isomerase_Firm_short"/>
</dbReference>
<sequence length="314" mass="34292">MVELIQLIPEYHPRVWGGRRLQPDADQPIGEAWIVHEHNRIAAERYAGRTLAELTAELGAALLGEAVVAHTGKRFPLLIKLLDCHDWLSIQVHPNDAQAIALEGPGHFGKTEAWHVLEAAPTAQLIAGVKPGVKPEALQQAIRDGRVLELVQRYAVRAGDTIFMPAGTLHSLGPGLLIYEVQQASDITYRVWDWNRPASAGRALHIAQSLAVTDPSATGQVHPLRPMLDTDAQQLVACPYFTLDLLTSRVETLALDTRGQSFHALTVIAGRVVVESETGDMTLDRFESVIVPAANRLYQVRPLTPARVLKASAA</sequence>
<dbReference type="GO" id="GO:0005975">
    <property type="term" value="P:carbohydrate metabolic process"/>
    <property type="evidence" value="ECO:0007669"/>
    <property type="project" value="InterPro"/>
</dbReference>
<feature type="binding site" evidence="3">
    <location>
        <position position="93"/>
    </location>
    <ligand>
        <name>Zn(2+)</name>
        <dbReference type="ChEBI" id="CHEBI:29105"/>
    </ligand>
</feature>
<dbReference type="InterPro" id="IPR051804">
    <property type="entry name" value="Carb_Metab_Reg_Kinase/Isom"/>
</dbReference>
<dbReference type="PIRSF" id="PIRSF036894">
    <property type="entry name" value="PMI_Firm_short"/>
    <property type="match status" value="1"/>
</dbReference>
<dbReference type="EMBL" id="PGTN01000017">
    <property type="protein sequence ID" value="PJF48335.1"/>
    <property type="molecule type" value="Genomic_DNA"/>
</dbReference>
<evidence type="ECO:0000313" key="7">
    <source>
        <dbReference type="Proteomes" id="UP000230790"/>
    </source>
</evidence>
<comment type="caution">
    <text evidence="6">The sequence shown here is derived from an EMBL/GenBank/DDBJ whole genome shotgun (WGS) entry which is preliminary data.</text>
</comment>